<feature type="domain" description="Purple acid phosphatase N-terminal" evidence="10">
    <location>
        <begin position="189"/>
        <end position="289"/>
    </location>
</feature>
<keyword evidence="4" id="KW-0732">Signal</keyword>
<comment type="subcellular location">
    <subcellularLocation>
        <location evidence="1">Secreted</location>
    </subcellularLocation>
</comment>
<comment type="catalytic activity">
    <reaction evidence="6">
        <text>a phosphate monoester + H2O = an alcohol + phosphate</text>
        <dbReference type="Rhea" id="RHEA:15017"/>
        <dbReference type="ChEBI" id="CHEBI:15377"/>
        <dbReference type="ChEBI" id="CHEBI:30879"/>
        <dbReference type="ChEBI" id="CHEBI:43474"/>
        <dbReference type="ChEBI" id="CHEBI:67140"/>
        <dbReference type="EC" id="3.1.3.2"/>
    </reaction>
</comment>
<organism evidence="11 12">
    <name type="scientific">Triparma columacea</name>
    <dbReference type="NCBI Taxonomy" id="722753"/>
    <lineage>
        <taxon>Eukaryota</taxon>
        <taxon>Sar</taxon>
        <taxon>Stramenopiles</taxon>
        <taxon>Ochrophyta</taxon>
        <taxon>Bolidophyceae</taxon>
        <taxon>Parmales</taxon>
        <taxon>Triparmaceae</taxon>
        <taxon>Triparma</taxon>
    </lineage>
</organism>
<comment type="subunit">
    <text evidence="2">Homodimer.</text>
</comment>
<evidence type="ECO:0000256" key="2">
    <source>
        <dbReference type="ARBA" id="ARBA00011738"/>
    </source>
</evidence>
<gene>
    <name evidence="11" type="ORF">TrCOL_g4818</name>
</gene>
<dbReference type="Pfam" id="PF16656">
    <property type="entry name" value="Pur_ac_phosph_N"/>
    <property type="match status" value="1"/>
</dbReference>
<dbReference type="InterPro" id="IPR041792">
    <property type="entry name" value="MPP_PAP"/>
</dbReference>
<comment type="similarity">
    <text evidence="6">Belongs to the metallophosphoesterase superfamily. Purple acid phosphatase family.</text>
</comment>
<feature type="region of interest" description="Disordered" evidence="7">
    <location>
        <begin position="206"/>
        <end position="239"/>
    </location>
</feature>
<feature type="domain" description="Purple acid phosphatase C-terminal" evidence="9">
    <location>
        <begin position="545"/>
        <end position="605"/>
    </location>
</feature>
<dbReference type="Proteomes" id="UP001165065">
    <property type="component" value="Unassembled WGS sequence"/>
</dbReference>
<dbReference type="OrthoDB" id="45007at2759"/>
<dbReference type="SUPFAM" id="SSF56300">
    <property type="entry name" value="Metallo-dependent phosphatases"/>
    <property type="match status" value="1"/>
</dbReference>
<dbReference type="GO" id="GO:0046872">
    <property type="term" value="F:metal ion binding"/>
    <property type="evidence" value="ECO:0007669"/>
    <property type="project" value="InterPro"/>
</dbReference>
<dbReference type="SUPFAM" id="SSF49363">
    <property type="entry name" value="Purple acid phosphatase, N-terminal domain"/>
    <property type="match status" value="1"/>
</dbReference>
<dbReference type="InterPro" id="IPR004843">
    <property type="entry name" value="Calcineurin-like_PHP"/>
</dbReference>
<sequence>MENPDALPCGSPRNKQHKQNLPEVLLGMLHLSSTLLLAALLPLFSQGKPHHEPIRGILGLGGDMTEKPIPIPVTNFLMATSTATSTLDKTTISTGEAVTLTYNIDEPKDKDWVAYYCSDDLDNTADEAYYDYVWTNGCGLDCSLKAYLRSGRQEFCEFRFFTETETDNYVKLGQSDRITVTDAKKRVSSLHLSLTETSSSMRISWTSASSGSPQAIFSTDPDFSSPSTSDGSCKTYKQSDMCESPATTETSFVDPGMLCTAVMDGLEPDTKYYYKVTSDGETFSDPVSFLSAPPTDDPDYSFSFITYGDMGMWSGENGEASIATASISTAQVNDHGVRRIDHFGDISYARGVSGTWDAWFDLIEPYASQVPYMITIGNHEFDYSEGNGENDPSGEERFSPSWWNGGSDSGGECSVPMINRFTMPSSSDLSNSIYWYDFAYANVHTIMLSSEHNCTAGSAQYAFLEEALSRVDRSKTPWLLVEFHRPMYNNEKYRSDYEVAVGMQSEFEDLLVKYDVDLVLAGHYHSYLRTKRIYKDKADEVNGIYHFTIGSAGASLDIVDLYEKDWVENFTMEFGIGKITIMNSTHMHWEYIENKEDDNHGAVTDETWIVKKE</sequence>
<accession>A0A9W7GLR6</accession>
<dbReference type="Pfam" id="PF14008">
    <property type="entry name" value="Metallophos_C"/>
    <property type="match status" value="1"/>
</dbReference>
<keyword evidence="12" id="KW-1185">Reference proteome</keyword>
<dbReference type="Gene3D" id="2.60.40.380">
    <property type="entry name" value="Purple acid phosphatase-like, N-terminal"/>
    <property type="match status" value="1"/>
</dbReference>
<dbReference type="Pfam" id="PF00149">
    <property type="entry name" value="Metallophos"/>
    <property type="match status" value="1"/>
</dbReference>
<dbReference type="InterPro" id="IPR025733">
    <property type="entry name" value="PAPs_C"/>
</dbReference>
<feature type="compositionally biased region" description="Polar residues" evidence="7">
    <location>
        <begin position="206"/>
        <end position="216"/>
    </location>
</feature>
<evidence type="ECO:0000259" key="8">
    <source>
        <dbReference type="Pfam" id="PF00149"/>
    </source>
</evidence>
<dbReference type="EMBL" id="BRYA01000371">
    <property type="protein sequence ID" value="GMI48044.1"/>
    <property type="molecule type" value="Genomic_DNA"/>
</dbReference>
<dbReference type="CDD" id="cd00839">
    <property type="entry name" value="MPP_PAPs"/>
    <property type="match status" value="1"/>
</dbReference>
<dbReference type="GO" id="GO:0003993">
    <property type="term" value="F:acid phosphatase activity"/>
    <property type="evidence" value="ECO:0007669"/>
    <property type="project" value="UniProtKB-EC"/>
</dbReference>
<evidence type="ECO:0000256" key="4">
    <source>
        <dbReference type="ARBA" id="ARBA00022729"/>
    </source>
</evidence>
<evidence type="ECO:0000256" key="5">
    <source>
        <dbReference type="ARBA" id="ARBA00023180"/>
    </source>
</evidence>
<feature type="compositionally biased region" description="Low complexity" evidence="7">
    <location>
        <begin position="217"/>
        <end position="230"/>
    </location>
</feature>
<dbReference type="InterPro" id="IPR008963">
    <property type="entry name" value="Purple_acid_Pase-like_N"/>
</dbReference>
<keyword evidence="6" id="KW-0378">Hydrolase</keyword>
<dbReference type="InterPro" id="IPR015914">
    <property type="entry name" value="PAPs_N"/>
</dbReference>
<keyword evidence="5" id="KW-0325">Glycoprotein</keyword>
<name>A0A9W7GLR6_9STRA</name>
<feature type="domain" description="Calcineurin-like phosphoesterase" evidence="8">
    <location>
        <begin position="344"/>
        <end position="527"/>
    </location>
</feature>
<dbReference type="Gene3D" id="3.60.21.10">
    <property type="match status" value="1"/>
</dbReference>
<dbReference type="InterPro" id="IPR029052">
    <property type="entry name" value="Metallo-depent_PP-like"/>
</dbReference>
<evidence type="ECO:0000256" key="6">
    <source>
        <dbReference type="RuleBase" id="RU361203"/>
    </source>
</evidence>
<evidence type="ECO:0000256" key="7">
    <source>
        <dbReference type="SAM" id="MobiDB-lite"/>
    </source>
</evidence>
<evidence type="ECO:0000313" key="11">
    <source>
        <dbReference type="EMBL" id="GMI48044.1"/>
    </source>
</evidence>
<keyword evidence="3" id="KW-0964">Secreted</keyword>
<comment type="caution">
    <text evidence="11">The sequence shown here is derived from an EMBL/GenBank/DDBJ whole genome shotgun (WGS) entry which is preliminary data.</text>
</comment>
<dbReference type="PANTHER" id="PTHR45778">
    <property type="entry name" value="PURPLE ACID PHOSPHATASE-RELATED"/>
    <property type="match status" value="1"/>
</dbReference>
<dbReference type="GO" id="GO:0005576">
    <property type="term" value="C:extracellular region"/>
    <property type="evidence" value="ECO:0007669"/>
    <property type="project" value="UniProtKB-SubCell"/>
</dbReference>
<dbReference type="PANTHER" id="PTHR45778:SF7">
    <property type="entry name" value="PURPLE ACID PHOSPHATASE"/>
    <property type="match status" value="1"/>
</dbReference>
<dbReference type="AlphaFoldDB" id="A0A9W7GLR6"/>
<evidence type="ECO:0000259" key="9">
    <source>
        <dbReference type="Pfam" id="PF14008"/>
    </source>
</evidence>
<evidence type="ECO:0000313" key="12">
    <source>
        <dbReference type="Proteomes" id="UP001165065"/>
    </source>
</evidence>
<evidence type="ECO:0000256" key="3">
    <source>
        <dbReference type="ARBA" id="ARBA00022525"/>
    </source>
</evidence>
<evidence type="ECO:0000259" key="10">
    <source>
        <dbReference type="Pfam" id="PF16656"/>
    </source>
</evidence>
<protein>
    <recommendedName>
        <fullName evidence="6">Purple acid phosphatase</fullName>
        <ecNumber evidence="6">3.1.3.2</ecNumber>
    </recommendedName>
</protein>
<dbReference type="EC" id="3.1.3.2" evidence="6"/>
<evidence type="ECO:0000256" key="1">
    <source>
        <dbReference type="ARBA" id="ARBA00004613"/>
    </source>
</evidence>
<proteinExistence type="inferred from homology"/>
<reference evidence="12" key="1">
    <citation type="journal article" date="2023" name="Commun. Biol.">
        <title>Genome analysis of Parmales, the sister group of diatoms, reveals the evolutionary specialization of diatoms from phago-mixotrophs to photoautotrophs.</title>
        <authorList>
            <person name="Ban H."/>
            <person name="Sato S."/>
            <person name="Yoshikawa S."/>
            <person name="Yamada K."/>
            <person name="Nakamura Y."/>
            <person name="Ichinomiya M."/>
            <person name="Sato N."/>
            <person name="Blanc-Mathieu R."/>
            <person name="Endo H."/>
            <person name="Kuwata A."/>
            <person name="Ogata H."/>
        </authorList>
    </citation>
    <scope>NUCLEOTIDE SEQUENCE [LARGE SCALE GENOMIC DNA]</scope>
</reference>